<dbReference type="EMBL" id="QFXC01000011">
    <property type="protein sequence ID" value="RDH82892.1"/>
    <property type="molecule type" value="Genomic_DNA"/>
</dbReference>
<feature type="compositionally biased region" description="Basic and acidic residues" evidence="1">
    <location>
        <begin position="82"/>
        <end position="92"/>
    </location>
</feature>
<feature type="compositionally biased region" description="Polar residues" evidence="1">
    <location>
        <begin position="70"/>
        <end position="80"/>
    </location>
</feature>
<name>A0A370DD99_9GAMM</name>
<accession>A0A370DD99</accession>
<sequence length="150" mass="15921">MNLNKTDSFYKILLGCILITSPVSLFANSPVKSVDSAGNVTYSDKPVAGAQAVTKVPIKAGPSASEIDAAQQQARKNINQAEKIDLTPEPKAKKQAPNKTASEEDRPVINAGGSNRKYGTKPVPRPPINRPGINPPPSNMPARPRAGGRR</sequence>
<evidence type="ECO:0000256" key="1">
    <source>
        <dbReference type="SAM" id="MobiDB-lite"/>
    </source>
</evidence>
<feature type="domain" description="DUF4124" evidence="3">
    <location>
        <begin position="32"/>
        <end position="71"/>
    </location>
</feature>
<dbReference type="InterPro" id="IPR025392">
    <property type="entry name" value="DUF4124"/>
</dbReference>
<evidence type="ECO:0000259" key="3">
    <source>
        <dbReference type="Pfam" id="PF13511"/>
    </source>
</evidence>
<proteinExistence type="predicted"/>
<organism evidence="4 5">
    <name type="scientific">endosymbiont of Galathealinum brachiosum</name>
    <dbReference type="NCBI Taxonomy" id="2200906"/>
    <lineage>
        <taxon>Bacteria</taxon>
        <taxon>Pseudomonadati</taxon>
        <taxon>Pseudomonadota</taxon>
        <taxon>Gammaproteobacteria</taxon>
        <taxon>sulfur-oxidizing symbionts</taxon>
    </lineage>
</organism>
<evidence type="ECO:0000256" key="2">
    <source>
        <dbReference type="SAM" id="SignalP"/>
    </source>
</evidence>
<keyword evidence="2" id="KW-0732">Signal</keyword>
<dbReference type="Pfam" id="PF13511">
    <property type="entry name" value="DUF4124"/>
    <property type="match status" value="1"/>
</dbReference>
<feature type="compositionally biased region" description="Pro residues" evidence="1">
    <location>
        <begin position="123"/>
        <end position="139"/>
    </location>
</feature>
<evidence type="ECO:0000313" key="4">
    <source>
        <dbReference type="EMBL" id="RDH82892.1"/>
    </source>
</evidence>
<reference evidence="4 5" key="1">
    <citation type="journal article" date="2018" name="ISME J.">
        <title>Endosymbiont genomes yield clues of tubeworm success.</title>
        <authorList>
            <person name="Li Y."/>
            <person name="Liles M.R."/>
            <person name="Halanych K.M."/>
        </authorList>
    </citation>
    <scope>NUCLEOTIDE SEQUENCE [LARGE SCALE GENOMIC DNA]</scope>
    <source>
        <strain evidence="4">A1464</strain>
    </source>
</reference>
<feature type="chain" id="PRO_5017044079" description="DUF4124 domain-containing protein" evidence="2">
    <location>
        <begin position="28"/>
        <end position="150"/>
    </location>
</feature>
<gene>
    <name evidence="4" type="ORF">DIZ80_11530</name>
</gene>
<dbReference type="AlphaFoldDB" id="A0A370DD99"/>
<keyword evidence="5" id="KW-1185">Reference proteome</keyword>
<feature type="signal peptide" evidence="2">
    <location>
        <begin position="1"/>
        <end position="27"/>
    </location>
</feature>
<comment type="caution">
    <text evidence="4">The sequence shown here is derived from an EMBL/GenBank/DDBJ whole genome shotgun (WGS) entry which is preliminary data.</text>
</comment>
<protein>
    <recommendedName>
        <fullName evidence="3">DUF4124 domain-containing protein</fullName>
    </recommendedName>
</protein>
<evidence type="ECO:0000313" key="5">
    <source>
        <dbReference type="Proteomes" id="UP000254266"/>
    </source>
</evidence>
<feature type="region of interest" description="Disordered" evidence="1">
    <location>
        <begin position="63"/>
        <end position="150"/>
    </location>
</feature>
<dbReference type="Proteomes" id="UP000254266">
    <property type="component" value="Unassembled WGS sequence"/>
</dbReference>